<keyword evidence="5" id="KW-0694">RNA-binding</keyword>
<dbReference type="NCBIfam" id="TIGR00757">
    <property type="entry name" value="RNaseEG"/>
    <property type="match status" value="1"/>
</dbReference>
<evidence type="ECO:0000256" key="2">
    <source>
        <dbReference type="ARBA" id="ARBA00022723"/>
    </source>
</evidence>
<dbReference type="InterPro" id="IPR004659">
    <property type="entry name" value="RNase_E/G"/>
</dbReference>
<dbReference type="Gene3D" id="2.40.50.140">
    <property type="entry name" value="Nucleic acid-binding proteins"/>
    <property type="match status" value="1"/>
</dbReference>
<evidence type="ECO:0000256" key="3">
    <source>
        <dbReference type="ARBA" id="ARBA00022801"/>
    </source>
</evidence>
<dbReference type="Proteomes" id="UP000271031">
    <property type="component" value="Unassembled WGS sequence"/>
</dbReference>
<evidence type="ECO:0000259" key="6">
    <source>
        <dbReference type="Pfam" id="PF10150"/>
    </source>
</evidence>
<dbReference type="PANTHER" id="PTHR30001:SF0">
    <property type="entry name" value="RIBONUCLEASE G"/>
    <property type="match status" value="1"/>
</dbReference>
<dbReference type="EMBL" id="RHHQ01000007">
    <property type="protein sequence ID" value="RNB90581.1"/>
    <property type="molecule type" value="Genomic_DNA"/>
</dbReference>
<sequence>MDTSEADSLKRILIEAYNGNERIAVLENGRLAELYLGADGSGQILGNIYRVRIQKVLPAMQAAFVDAGPEGNFYLYIDDALPPSWKEERGTPKPNIRDLVREGEERIVQVSKEAVGSKSPSASLDVGLPGRMLVYQPFAGGQISISRKLDDEKERLRLKQAVTPLLAGTEGVILRTQAEGASAEELGQELAYLRSIWTDALADTAGKKVPCLIYQDADPLLKMIRDTASAELDELVIGDFTVFSRVKRYVAAVFPDMLEKLSFYQGKQPLFDVSKIDDELHRALQREITLPSGGSLVIDQTEAMTVIDVNTGKFTGKAFGDLEETVTRTNREAAKEIAYQLRLRDIGGIIIIDFIDMKKVANRERVQAELTAALAADRSPGSVLGFTKLGLMEMTRKKSRQTLSHALTVPCSLCSGKGRVLSGGELLYQLERDLQQMVRLNDIEAAVIELPAELHEQAREMAKRLSIELLLGTPDSHQPGSCQIRYAGSLAEARAKAERMK</sequence>
<dbReference type="GO" id="GO:0003723">
    <property type="term" value="F:RNA binding"/>
    <property type="evidence" value="ECO:0007669"/>
    <property type="project" value="UniProtKB-KW"/>
</dbReference>
<dbReference type="GO" id="GO:0006364">
    <property type="term" value="P:rRNA processing"/>
    <property type="evidence" value="ECO:0007669"/>
    <property type="project" value="TreeGrafter"/>
</dbReference>
<comment type="cofactor">
    <cofactor evidence="1">
        <name>Mg(2+)</name>
        <dbReference type="ChEBI" id="CHEBI:18420"/>
    </cofactor>
</comment>
<evidence type="ECO:0000256" key="1">
    <source>
        <dbReference type="ARBA" id="ARBA00001946"/>
    </source>
</evidence>
<proteinExistence type="predicted"/>
<dbReference type="InterPro" id="IPR019307">
    <property type="entry name" value="RNA-bd_AU-1/RNase_E/G"/>
</dbReference>
<dbReference type="CDD" id="cd04453">
    <property type="entry name" value="S1_RNase_E"/>
    <property type="match status" value="1"/>
</dbReference>
<keyword evidence="8" id="KW-1185">Reference proteome</keyword>
<comment type="caution">
    <text evidence="7">The sequence shown here is derived from an EMBL/GenBank/DDBJ whole genome shotgun (WGS) entry which is preliminary data.</text>
</comment>
<dbReference type="Pfam" id="PF10150">
    <property type="entry name" value="RNase_E_G"/>
    <property type="match status" value="1"/>
</dbReference>
<name>A0A3M8DT81_9BACL</name>
<evidence type="ECO:0000256" key="5">
    <source>
        <dbReference type="ARBA" id="ARBA00022884"/>
    </source>
</evidence>
<dbReference type="GO" id="GO:0005737">
    <property type="term" value="C:cytoplasm"/>
    <property type="evidence" value="ECO:0007669"/>
    <property type="project" value="TreeGrafter"/>
</dbReference>
<keyword evidence="3" id="KW-0378">Hydrolase</keyword>
<dbReference type="GO" id="GO:0004540">
    <property type="term" value="F:RNA nuclease activity"/>
    <property type="evidence" value="ECO:0007669"/>
    <property type="project" value="InterPro"/>
</dbReference>
<keyword evidence="2" id="KW-0479">Metal-binding</keyword>
<dbReference type="SUPFAM" id="SSF50249">
    <property type="entry name" value="Nucleic acid-binding proteins"/>
    <property type="match status" value="1"/>
</dbReference>
<dbReference type="OrthoDB" id="9804278at2"/>
<evidence type="ECO:0000256" key="4">
    <source>
        <dbReference type="ARBA" id="ARBA00022842"/>
    </source>
</evidence>
<dbReference type="PANTHER" id="PTHR30001">
    <property type="entry name" value="RIBONUCLEASE"/>
    <property type="match status" value="1"/>
</dbReference>
<feature type="domain" description="RNA-binding protein AU-1/Ribonuclease E/G" evidence="6">
    <location>
        <begin position="128"/>
        <end position="398"/>
    </location>
</feature>
<dbReference type="AlphaFoldDB" id="A0A3M8DT81"/>
<dbReference type="GO" id="GO:0046872">
    <property type="term" value="F:metal ion binding"/>
    <property type="evidence" value="ECO:0007669"/>
    <property type="project" value="UniProtKB-KW"/>
</dbReference>
<keyword evidence="4" id="KW-0460">Magnesium</keyword>
<dbReference type="InterPro" id="IPR012340">
    <property type="entry name" value="NA-bd_OB-fold"/>
</dbReference>
<evidence type="ECO:0000313" key="8">
    <source>
        <dbReference type="Proteomes" id="UP000271031"/>
    </source>
</evidence>
<dbReference type="GO" id="GO:0016787">
    <property type="term" value="F:hydrolase activity"/>
    <property type="evidence" value="ECO:0007669"/>
    <property type="project" value="UniProtKB-KW"/>
</dbReference>
<evidence type="ECO:0000313" key="7">
    <source>
        <dbReference type="EMBL" id="RNB90581.1"/>
    </source>
</evidence>
<gene>
    <name evidence="7" type="ORF">EDM56_08745</name>
</gene>
<accession>A0A3M8DT81</accession>
<protein>
    <submittedName>
        <fullName evidence="7">Rne/Rng family ribonuclease</fullName>
    </submittedName>
</protein>
<organism evidence="7 8">
    <name type="scientific">Brevibacillus fluminis</name>
    <dbReference type="NCBI Taxonomy" id="511487"/>
    <lineage>
        <taxon>Bacteria</taxon>
        <taxon>Bacillati</taxon>
        <taxon>Bacillota</taxon>
        <taxon>Bacilli</taxon>
        <taxon>Bacillales</taxon>
        <taxon>Paenibacillaceae</taxon>
        <taxon>Brevibacillus</taxon>
    </lineage>
</organism>
<reference evidence="7 8" key="1">
    <citation type="submission" date="2018-10" db="EMBL/GenBank/DDBJ databases">
        <title>Phylogenomics of Brevibacillus.</title>
        <authorList>
            <person name="Dunlap C."/>
        </authorList>
    </citation>
    <scope>NUCLEOTIDE SEQUENCE [LARGE SCALE GENOMIC DNA]</scope>
    <source>
        <strain evidence="7 8">JCM 15716</strain>
    </source>
</reference>